<dbReference type="RefSeq" id="XP_035342532.1">
    <property type="nucleotide sequence ID" value="XM_035486639.1"/>
</dbReference>
<evidence type="ECO:0000313" key="2">
    <source>
        <dbReference type="EMBL" id="QKX56354.1"/>
    </source>
</evidence>
<reference evidence="3" key="1">
    <citation type="submission" date="2020-06" db="EMBL/GenBank/DDBJ databases">
        <title>A chromosome-scale genome assembly of Talaromyces rugulosus W13939.</title>
        <authorList>
            <person name="Wang B."/>
            <person name="Guo L."/>
            <person name="Ye K."/>
            <person name="Wang L."/>
        </authorList>
    </citation>
    <scope>NUCLEOTIDE SEQUENCE [LARGE SCALE GENOMIC DNA]</scope>
    <source>
        <strain evidence="3">W13939</strain>
    </source>
</reference>
<feature type="transmembrane region" description="Helical" evidence="1">
    <location>
        <begin position="165"/>
        <end position="185"/>
    </location>
</feature>
<keyword evidence="1" id="KW-0472">Membrane</keyword>
<organism evidence="2 3">
    <name type="scientific">Talaromyces rugulosus</name>
    <name type="common">Penicillium rugulosum</name>
    <dbReference type="NCBI Taxonomy" id="121627"/>
    <lineage>
        <taxon>Eukaryota</taxon>
        <taxon>Fungi</taxon>
        <taxon>Dikarya</taxon>
        <taxon>Ascomycota</taxon>
        <taxon>Pezizomycotina</taxon>
        <taxon>Eurotiomycetes</taxon>
        <taxon>Eurotiomycetidae</taxon>
        <taxon>Eurotiales</taxon>
        <taxon>Trichocomaceae</taxon>
        <taxon>Talaromyces</taxon>
        <taxon>Talaromyces sect. Islandici</taxon>
    </lineage>
</organism>
<keyword evidence="3" id="KW-1185">Reference proteome</keyword>
<gene>
    <name evidence="2" type="ORF">TRUGW13939_03455</name>
</gene>
<proteinExistence type="predicted"/>
<feature type="transmembrane region" description="Helical" evidence="1">
    <location>
        <begin position="56"/>
        <end position="74"/>
    </location>
</feature>
<protein>
    <submittedName>
        <fullName evidence="2">Uncharacterized protein</fullName>
    </submittedName>
</protein>
<sequence>MAQAILSLFSWGTIKSLLIFFGPVLLPRVINSYRAFRVQLAHRPPPRDIPSQASRALNVLFVAILVFFILSVPINPHAPAPNIFWQTGSRITTPTDVIFARLARFRPEQTLNDYDKLLRSSLTSTAARKIYLRYGPDALLSCQFCGGPDESAVAYLLYYLPLNSVVPHLLHLLVLGLVTAAPFAGSDAAKWRNWFTVAGLILAGLDFYVMGAYDPLAAASAAVRAGQQPPASLFHAMSFLRPLGFALFDSVCAGLVYVSATHRFFFSPPSQADQINQLVAGATAALTTVNQKLHGVSVARNAVVRDKTLKARDDWYWRTAVAMESSSETEGGSVWEDEEVVRAMSRAMNGQGVDMAQLGASAGEYVDRITGGLERDVQ</sequence>
<dbReference type="GeneID" id="55990960"/>
<dbReference type="KEGG" id="trg:TRUGW13939_03455"/>
<dbReference type="AlphaFoldDB" id="A0A7H8QQV3"/>
<dbReference type="PANTHER" id="PTHR39470:SF1">
    <property type="entry name" value="CHORISMATE SYNTHASE PROTEIN"/>
    <property type="match status" value="1"/>
</dbReference>
<dbReference type="EMBL" id="CP055899">
    <property type="protein sequence ID" value="QKX56354.1"/>
    <property type="molecule type" value="Genomic_DNA"/>
</dbReference>
<keyword evidence="1" id="KW-1133">Transmembrane helix</keyword>
<dbReference type="OrthoDB" id="4218123at2759"/>
<feature type="transmembrane region" description="Helical" evidence="1">
    <location>
        <begin position="6"/>
        <end position="26"/>
    </location>
</feature>
<keyword evidence="1" id="KW-0812">Transmembrane</keyword>
<feature type="transmembrane region" description="Helical" evidence="1">
    <location>
        <begin position="194"/>
        <end position="213"/>
    </location>
</feature>
<evidence type="ECO:0000313" key="3">
    <source>
        <dbReference type="Proteomes" id="UP000509510"/>
    </source>
</evidence>
<name>A0A7H8QQV3_TALRU</name>
<dbReference type="Proteomes" id="UP000509510">
    <property type="component" value="Chromosome II"/>
</dbReference>
<feature type="transmembrane region" description="Helical" evidence="1">
    <location>
        <begin position="233"/>
        <end position="258"/>
    </location>
</feature>
<dbReference type="PANTHER" id="PTHR39470">
    <property type="entry name" value="CHROMOSOME 10, WHOLE GENOME SHOTGUN SEQUENCE"/>
    <property type="match status" value="1"/>
</dbReference>
<evidence type="ECO:0000256" key="1">
    <source>
        <dbReference type="SAM" id="Phobius"/>
    </source>
</evidence>
<accession>A0A7H8QQV3</accession>